<dbReference type="STRING" id="37625.SAMN05660420_01976"/>
<dbReference type="EMBL" id="FNQN01000005">
    <property type="protein sequence ID" value="SEA39237.1"/>
    <property type="molecule type" value="Genomic_DNA"/>
</dbReference>
<dbReference type="RefSeq" id="WP_092347539.1">
    <property type="nucleotide sequence ID" value="NZ_FNQN01000005.1"/>
</dbReference>
<evidence type="ECO:0000313" key="3">
    <source>
        <dbReference type="Proteomes" id="UP000199409"/>
    </source>
</evidence>
<protein>
    <recommendedName>
        <fullName evidence="1">Aminoglycoside phosphotransferase domain-containing protein</fullName>
    </recommendedName>
</protein>
<sequence length="523" mass="59446">MQKPHTALIEGLQNPTCYKHPVDEVKLVETHISWVFLAGEFAYKLKKPVNFGFLDFSTLNNRHHYCQEELRLNRRFAPQLYLDVISIGGSPEKPLLGVTPAIDYLVKMKRFSRQDELDLLLQQHRLTATMIESFATSLATIHQQAPILDNDSDFGSLTAIRAPVKENFKQLRTLLPNTKQQQQLQDLKGWSRSRLEQLILLIEQRKRDGFIRECHGDVHLANMVWFHNQPLLFDCIEFNDNFRCIDVINDTAFLLMDLEDRKAEPLSWRFLNHYLQRTGDYSALPLLNYYKSYRALVRAKVLALRLQQPDLTHTEQEQHYCQLQSYLDLARCYSQPRATPLIICHGFSAAGKTTLCKQLAALCGAVCIDSDIERKRLHGLAPGEKSGSGIDAGIYSPQSSLHTYTRLLQLSATILNAGFPVIVDATYLLQQQRSAMQHLAKQSGVPFVILDFEVSEEELFERIAIRSRQPGGVSEATSAVLTQQLKTAEPLSTAEKQLTISITADRTADAIAKQLKQWTSKLL</sequence>
<dbReference type="SUPFAM" id="SSF52540">
    <property type="entry name" value="P-loop containing nucleoside triphosphate hydrolases"/>
    <property type="match status" value="1"/>
</dbReference>
<evidence type="ECO:0000313" key="2">
    <source>
        <dbReference type="EMBL" id="SEA39237.1"/>
    </source>
</evidence>
<dbReference type="InterPro" id="IPR027417">
    <property type="entry name" value="P-loop_NTPase"/>
</dbReference>
<dbReference type="OrthoDB" id="9810277at2"/>
<name>A0A1H4ATY5_9BACT</name>
<dbReference type="InterPro" id="IPR052732">
    <property type="entry name" value="Cell-binding_unc_protein"/>
</dbReference>
<dbReference type="InterPro" id="IPR002575">
    <property type="entry name" value="Aminoglycoside_PTrfase"/>
</dbReference>
<accession>A0A1H4ATY5</accession>
<dbReference type="SUPFAM" id="SSF56112">
    <property type="entry name" value="Protein kinase-like (PK-like)"/>
    <property type="match status" value="1"/>
</dbReference>
<dbReference type="Pfam" id="PF01636">
    <property type="entry name" value="APH"/>
    <property type="match status" value="1"/>
</dbReference>
<organism evidence="2 3">
    <name type="scientific">Desulfuromusa kysingii</name>
    <dbReference type="NCBI Taxonomy" id="37625"/>
    <lineage>
        <taxon>Bacteria</taxon>
        <taxon>Pseudomonadati</taxon>
        <taxon>Thermodesulfobacteriota</taxon>
        <taxon>Desulfuromonadia</taxon>
        <taxon>Desulfuromonadales</taxon>
        <taxon>Geopsychrobacteraceae</taxon>
        <taxon>Desulfuromusa</taxon>
    </lineage>
</organism>
<dbReference type="PANTHER" id="PTHR43883:SF1">
    <property type="entry name" value="GLUCONOKINASE"/>
    <property type="match status" value="1"/>
</dbReference>
<proteinExistence type="predicted"/>
<gene>
    <name evidence="2" type="ORF">SAMN05660420_01976</name>
</gene>
<feature type="domain" description="Aminoglycoside phosphotransferase" evidence="1">
    <location>
        <begin position="107"/>
        <end position="281"/>
    </location>
</feature>
<evidence type="ECO:0000259" key="1">
    <source>
        <dbReference type="Pfam" id="PF01636"/>
    </source>
</evidence>
<dbReference type="Gene3D" id="3.40.50.300">
    <property type="entry name" value="P-loop containing nucleotide triphosphate hydrolases"/>
    <property type="match status" value="1"/>
</dbReference>
<dbReference type="PANTHER" id="PTHR43883">
    <property type="entry name" value="SLR0207 PROTEIN"/>
    <property type="match status" value="1"/>
</dbReference>
<reference evidence="2 3" key="1">
    <citation type="submission" date="2016-10" db="EMBL/GenBank/DDBJ databases">
        <authorList>
            <person name="de Groot N.N."/>
        </authorList>
    </citation>
    <scope>NUCLEOTIDE SEQUENCE [LARGE SCALE GENOMIC DNA]</scope>
    <source>
        <strain evidence="2 3">DSM 7343</strain>
    </source>
</reference>
<dbReference type="Proteomes" id="UP000199409">
    <property type="component" value="Unassembled WGS sequence"/>
</dbReference>
<dbReference type="AlphaFoldDB" id="A0A1H4ATY5"/>
<dbReference type="Pfam" id="PF13671">
    <property type="entry name" value="AAA_33"/>
    <property type="match status" value="1"/>
</dbReference>
<keyword evidence="3" id="KW-1185">Reference proteome</keyword>
<dbReference type="InterPro" id="IPR011009">
    <property type="entry name" value="Kinase-like_dom_sf"/>
</dbReference>